<name>A0AC60P8E1_IXOPE</name>
<proteinExistence type="predicted"/>
<dbReference type="Proteomes" id="UP000805193">
    <property type="component" value="Unassembled WGS sequence"/>
</dbReference>
<keyword evidence="2" id="KW-1185">Reference proteome</keyword>
<protein>
    <submittedName>
        <fullName evidence="1">Uncharacterized protein</fullName>
    </submittedName>
</protein>
<evidence type="ECO:0000313" key="2">
    <source>
        <dbReference type="Proteomes" id="UP000805193"/>
    </source>
</evidence>
<accession>A0AC60P8E1</accession>
<dbReference type="EMBL" id="JABSTQ010011071">
    <property type="protein sequence ID" value="KAG0415433.1"/>
    <property type="molecule type" value="Genomic_DNA"/>
</dbReference>
<comment type="caution">
    <text evidence="1">The sequence shown here is derived from an EMBL/GenBank/DDBJ whole genome shotgun (WGS) entry which is preliminary data.</text>
</comment>
<feature type="non-terminal residue" evidence="1">
    <location>
        <position position="835"/>
    </location>
</feature>
<reference evidence="1 2" key="1">
    <citation type="journal article" date="2020" name="Cell">
        <title>Large-Scale Comparative Analyses of Tick Genomes Elucidate Their Genetic Diversity and Vector Capacities.</title>
        <authorList>
            <consortium name="Tick Genome and Microbiome Consortium (TIGMIC)"/>
            <person name="Jia N."/>
            <person name="Wang J."/>
            <person name="Shi W."/>
            <person name="Du L."/>
            <person name="Sun Y."/>
            <person name="Zhan W."/>
            <person name="Jiang J.F."/>
            <person name="Wang Q."/>
            <person name="Zhang B."/>
            <person name="Ji P."/>
            <person name="Bell-Sakyi L."/>
            <person name="Cui X.M."/>
            <person name="Yuan T.T."/>
            <person name="Jiang B.G."/>
            <person name="Yang W.F."/>
            <person name="Lam T.T."/>
            <person name="Chang Q.C."/>
            <person name="Ding S.J."/>
            <person name="Wang X.J."/>
            <person name="Zhu J.G."/>
            <person name="Ruan X.D."/>
            <person name="Zhao L."/>
            <person name="Wei J.T."/>
            <person name="Ye R.Z."/>
            <person name="Que T.C."/>
            <person name="Du C.H."/>
            <person name="Zhou Y.H."/>
            <person name="Cheng J.X."/>
            <person name="Dai P.F."/>
            <person name="Guo W.B."/>
            <person name="Han X.H."/>
            <person name="Huang E.J."/>
            <person name="Li L.F."/>
            <person name="Wei W."/>
            <person name="Gao Y.C."/>
            <person name="Liu J.Z."/>
            <person name="Shao H.Z."/>
            <person name="Wang X."/>
            <person name="Wang C.C."/>
            <person name="Yang T.C."/>
            <person name="Huo Q.B."/>
            <person name="Li W."/>
            <person name="Chen H.Y."/>
            <person name="Chen S.E."/>
            <person name="Zhou L.G."/>
            <person name="Ni X.B."/>
            <person name="Tian J.H."/>
            <person name="Sheng Y."/>
            <person name="Liu T."/>
            <person name="Pan Y.S."/>
            <person name="Xia L.Y."/>
            <person name="Li J."/>
            <person name="Zhao F."/>
            <person name="Cao W.C."/>
        </authorList>
    </citation>
    <scope>NUCLEOTIDE SEQUENCE [LARGE SCALE GENOMIC DNA]</scope>
    <source>
        <strain evidence="1">Iper-2018</strain>
    </source>
</reference>
<organism evidence="1 2">
    <name type="scientific">Ixodes persulcatus</name>
    <name type="common">Taiga tick</name>
    <dbReference type="NCBI Taxonomy" id="34615"/>
    <lineage>
        <taxon>Eukaryota</taxon>
        <taxon>Metazoa</taxon>
        <taxon>Ecdysozoa</taxon>
        <taxon>Arthropoda</taxon>
        <taxon>Chelicerata</taxon>
        <taxon>Arachnida</taxon>
        <taxon>Acari</taxon>
        <taxon>Parasitiformes</taxon>
        <taxon>Ixodida</taxon>
        <taxon>Ixodoidea</taxon>
        <taxon>Ixodidae</taxon>
        <taxon>Ixodinae</taxon>
        <taxon>Ixodes</taxon>
    </lineage>
</organism>
<sequence>MIAVFLVTLMAEFTSCDCSLENADGEVCGTETATENKYSQAANTRWSSYLRNINDSLQTYVPCEDDDKTCSCHSAVIDNDLQLWSGSGITKDLVQRSKSRGIHYQIINHKLYRGEDCLFPFRCSGIEHFLLEIVDELPDLEFIVNTRDWPQAHKRYDPLPVFSFSKTPDYADIMYPAWTFWAGGPAISLYPTGIGRWDLQRGIISKTANQKWPWSKKRDVAFFRGSRTSDERDPLILLSRKKPHLVDAQYTKNQAWKSAEDTLGLPAAREVRFEDHCEFKYLFNFRGVAASFRLKHLFLCKSVVFHVGHEWLEFFYPRLKPWVHYIPVGTDLFQVEELLEFARENDEVVREMAERGYSFIWKHLTMEDVTCYWLQLLKKYSQLLKYKVVRDKSLKRISGSSSSECSSIVSRMTIEVEGTDHQNLPGDSIEAICKEKAIDENIVSPKSEEGELKTIDDVPIAETVESSIELAEEEVPLQGEAEEQAKEEPEERPSLVKMAKARFWESWFKKGSTPAKSDVEPSDETEMTEKQGSKPEENNADEKQVAANNHSEKEAAANEDPAKSEADGNLKSSSSTDVTIPIGDSEPTKSEKQAEEGESDKLPLRDRLAIYRRKRYVLVGTAVGLLVLVTIVLVGTALSNGGLGFEEEWKTPIAVTECGPVEGHFEDDVFVFRGVPYALAPVGDRRWKPPSPFQRLEDCWRGTKQVHEFAPRCYQKGIPGVKLNMSEDCLFLNVYTPSLSTRRLRPVVVYVLGGSLMGLGEEDLHLQPSPALARRQDVVMLTFDFRRNVFGFLALDQLSKSVHPPTSGNYGFLDQVAVLKWVQRNIQQFGGDPNK</sequence>
<evidence type="ECO:0000313" key="1">
    <source>
        <dbReference type="EMBL" id="KAG0415433.1"/>
    </source>
</evidence>
<gene>
    <name evidence="1" type="ORF">HPB47_007409</name>
</gene>